<dbReference type="Proteomes" id="UP001438707">
    <property type="component" value="Unassembled WGS sequence"/>
</dbReference>
<reference evidence="2 3" key="1">
    <citation type="journal article" date="2024" name="Nat. Commun.">
        <title>Phylogenomics reveals the evolutionary origins of lichenization in chlorophyte algae.</title>
        <authorList>
            <person name="Puginier C."/>
            <person name="Libourel C."/>
            <person name="Otte J."/>
            <person name="Skaloud P."/>
            <person name="Haon M."/>
            <person name="Grisel S."/>
            <person name="Petersen M."/>
            <person name="Berrin J.G."/>
            <person name="Delaux P.M."/>
            <person name="Dal Grande F."/>
            <person name="Keller J."/>
        </authorList>
    </citation>
    <scope>NUCLEOTIDE SEQUENCE [LARGE SCALE GENOMIC DNA]</scope>
    <source>
        <strain evidence="2 3">SAG 2145</strain>
    </source>
</reference>
<keyword evidence="3" id="KW-1185">Reference proteome</keyword>
<organism evidence="2 3">
    <name type="scientific">Apatococcus lobatus</name>
    <dbReference type="NCBI Taxonomy" id="904363"/>
    <lineage>
        <taxon>Eukaryota</taxon>
        <taxon>Viridiplantae</taxon>
        <taxon>Chlorophyta</taxon>
        <taxon>core chlorophytes</taxon>
        <taxon>Trebouxiophyceae</taxon>
        <taxon>Chlorellales</taxon>
        <taxon>Chlorellaceae</taxon>
        <taxon>Apatococcus</taxon>
    </lineage>
</organism>
<evidence type="ECO:0000313" key="3">
    <source>
        <dbReference type="Proteomes" id="UP001438707"/>
    </source>
</evidence>
<dbReference type="EMBL" id="JALJOS010000018">
    <property type="protein sequence ID" value="KAK9827422.1"/>
    <property type="molecule type" value="Genomic_DNA"/>
</dbReference>
<feature type="compositionally biased region" description="Basic and acidic residues" evidence="1">
    <location>
        <begin position="1"/>
        <end position="21"/>
    </location>
</feature>
<feature type="compositionally biased region" description="Polar residues" evidence="1">
    <location>
        <begin position="117"/>
        <end position="127"/>
    </location>
</feature>
<proteinExistence type="predicted"/>
<evidence type="ECO:0000256" key="1">
    <source>
        <dbReference type="SAM" id="MobiDB-lite"/>
    </source>
</evidence>
<gene>
    <name evidence="2" type="ORF">WJX74_001044</name>
</gene>
<comment type="caution">
    <text evidence="2">The sequence shown here is derived from an EMBL/GenBank/DDBJ whole genome shotgun (WGS) entry which is preliminary data.</text>
</comment>
<sequence>MSGSRSEEEPRGEPPDFHTQADDFLDSDFVDLLAPSPGPFTPTTSRACLLDNPDLWPESESLPSLVCLQGPPLLDIPQQLAQGQAVFQQGHQQISQAIALSRGQDPMPPASFNPAMSTGVLSPSQGSPEELPVAKRASSFPPGTQPRPVRRRIQKLAEPSFPEVNRANKRWQNRSRRQYDGNGTHCIRSLIPQQELDMADCLQELACPESLNPNLFEPDHPALRGIATARGMHMFEVADLKKRHLQDVKLHQDWDACFNMGNKCLLDIYTAFAASDLSFEIPLMVDDKRQCVSLAILLKYDLCELYMQTIAGLADFAPHAFTGPDTPAGRRFSQAACQCMAMTACLIETPGQIARLADNHLMKHAARGQHAVSGVELMRRLDDTLSPAWKHSITNSQRHQAHLILQANGSFTAQLTNARQQILDEMQQAIQGEARGPQLLPSRVLMLSDHAHTLSVLLALAFETHLQLARKMSYELLSPWQWGMMAACLYPVVPDVMFCMKYIVGDKPVYSLPPLNDAALLVSFQKLQLKHEEQRTAAEASQT</sequence>
<name>A0AAW1R137_9CHLO</name>
<feature type="region of interest" description="Disordered" evidence="1">
    <location>
        <begin position="1"/>
        <end position="43"/>
    </location>
</feature>
<dbReference type="AlphaFoldDB" id="A0AAW1R137"/>
<evidence type="ECO:0000313" key="2">
    <source>
        <dbReference type="EMBL" id="KAK9827422.1"/>
    </source>
</evidence>
<accession>A0AAW1R137</accession>
<protein>
    <submittedName>
        <fullName evidence="2">Uncharacterized protein</fullName>
    </submittedName>
</protein>
<feature type="region of interest" description="Disordered" evidence="1">
    <location>
        <begin position="117"/>
        <end position="149"/>
    </location>
</feature>